<dbReference type="EMBL" id="PZKL01000057">
    <property type="protein sequence ID" value="PTH78369.1"/>
    <property type="molecule type" value="Genomic_DNA"/>
</dbReference>
<proteinExistence type="predicted"/>
<dbReference type="Proteomes" id="UP000241986">
    <property type="component" value="Unassembled WGS sequence"/>
</dbReference>
<organism evidence="3 4">
    <name type="scientific">Aeromonas veronii</name>
    <dbReference type="NCBI Taxonomy" id="654"/>
    <lineage>
        <taxon>Bacteria</taxon>
        <taxon>Pseudomonadati</taxon>
        <taxon>Pseudomonadota</taxon>
        <taxon>Gammaproteobacteria</taxon>
        <taxon>Aeromonadales</taxon>
        <taxon>Aeromonadaceae</taxon>
        <taxon>Aeromonas</taxon>
    </lineage>
</organism>
<keyword evidence="2" id="KW-0067">ATP-binding</keyword>
<dbReference type="Gene3D" id="3.40.50.300">
    <property type="entry name" value="P-loop containing nucleotide triphosphate hydrolases"/>
    <property type="match status" value="1"/>
</dbReference>
<comment type="caution">
    <text evidence="3">The sequence shown here is derived from an EMBL/GenBank/DDBJ whole genome shotgun (WGS) entry which is preliminary data.</text>
</comment>
<evidence type="ECO:0000313" key="4">
    <source>
        <dbReference type="Proteomes" id="UP000241986"/>
    </source>
</evidence>
<dbReference type="NCBIfam" id="NF047398">
    <property type="entry name" value="AAA_KGGVGR"/>
    <property type="match status" value="1"/>
</dbReference>
<dbReference type="GO" id="GO:0005524">
    <property type="term" value="F:ATP binding"/>
    <property type="evidence" value="ECO:0007669"/>
    <property type="project" value="UniProtKB-KW"/>
</dbReference>
<keyword evidence="1" id="KW-0547">Nucleotide-binding</keyword>
<reference evidence="3 4" key="1">
    <citation type="submission" date="2018-03" db="EMBL/GenBank/DDBJ databases">
        <title>Aeromonas veronii whole genome sequencing and analysis.</title>
        <authorList>
            <person name="Xie H."/>
            <person name="Liu T."/>
            <person name="Wang K."/>
        </authorList>
    </citation>
    <scope>NUCLEOTIDE SEQUENCE [LARGE SCALE GENOMIC DNA]</scope>
    <source>
        <strain evidence="3 4">XH.VA.1</strain>
    </source>
</reference>
<dbReference type="PANTHER" id="PTHR43384">
    <property type="entry name" value="SEPTUM SITE-DETERMINING PROTEIN MIND HOMOLOG, CHLOROPLASTIC-RELATED"/>
    <property type="match status" value="1"/>
</dbReference>
<dbReference type="GO" id="GO:0009898">
    <property type="term" value="C:cytoplasmic side of plasma membrane"/>
    <property type="evidence" value="ECO:0007669"/>
    <property type="project" value="TreeGrafter"/>
</dbReference>
<name>A0A2T4MUV5_AERVE</name>
<accession>A0A2T4MUV5</accession>
<evidence type="ECO:0000256" key="1">
    <source>
        <dbReference type="ARBA" id="ARBA00022741"/>
    </source>
</evidence>
<sequence>MNVHNTITERMLTWLDVERLLKQQTALWTRLPAGVLGMDCFASGMEIRHTPEMAQQVEEWLAEVFGRSYLREQGVIQLRIGAATYPIDLLQEQADSLPVSGQNYPLWRDVTYLPITQEGGAESTDELSVDASSSRMTACRMPVRFEDGPDLVSFHSFKGGVGRTTALMTYVAACLRDSTSTGVKKILVVDADLEAPGVSFWLDDINRPTVSFVQLLEALHYPPAGLDASLDYFADELRKTSLSFGGLQRELFVLPAALDLAEIQDMPVSPEHLARNPDNPWQLSDHLHALGKRLGADAVFIDLRAGLSELASPILFDPRVDHFFVSTVAPQSVLGMAEVLRCLHASNQQLPSNWQEEIRPTMVLSLLTKELREAGYYEKALKALGEAYPTEDPLTPSVQWLEAEFLSSLMSIGSLREALDNLPQSQRLYASAAEWAQSLYAQSSLQPDRLGTVAVQTDISSRQRMAMELFKVCKAAEFAEGSKAGAILATEPLLNLGKHFANELPNVLMIGAKGAGKTFTFRQVVQAGTWQAFLEKLGFAQHSITDASIFPILWSHNVPDTPGGEVKSAQGRTLELISGEKTLLLSGSDVNKRITTALENPPGHWEDFWDELIATQFGVYQGGLQAVNDVLIGKSARVILVFDGIEDTFSETEDRIARDAIEALLRLTNRISELPNPHLGAIVFVRLDYAQVAIRQNLGQWLQRFNPFRLHWNAESFLRLAYMLSCQAGVHSPAKLPENWHLDELKTELESLWGKKLGSEKSKEAHSARWVYAALCDLKGNVQARDLVRFLKFAADEESKRTGQTWTDRILAPESMRKAIPRCSEEKVTEAKAEIASLRKWMELMTQKNIRNLKVPFSAAQAGLDAGLLAALQELGVIYEDLDGNLGEDCLFLPEIYRSGLGVETSAAGRPRTQALLKKNIGNIPL</sequence>
<evidence type="ECO:0000256" key="2">
    <source>
        <dbReference type="ARBA" id="ARBA00022840"/>
    </source>
</evidence>
<dbReference type="GO" id="GO:0016887">
    <property type="term" value="F:ATP hydrolysis activity"/>
    <property type="evidence" value="ECO:0007669"/>
    <property type="project" value="TreeGrafter"/>
</dbReference>
<dbReference type="PANTHER" id="PTHR43384:SF6">
    <property type="entry name" value="SEPTUM SITE-DETERMINING PROTEIN MIND HOMOLOG, CHLOROPLASTIC"/>
    <property type="match status" value="1"/>
</dbReference>
<dbReference type="InterPro" id="IPR027417">
    <property type="entry name" value="P-loop_NTPase"/>
</dbReference>
<gene>
    <name evidence="3" type="ORF">DAA48_24335</name>
</gene>
<dbReference type="GO" id="GO:0005829">
    <property type="term" value="C:cytosol"/>
    <property type="evidence" value="ECO:0007669"/>
    <property type="project" value="TreeGrafter"/>
</dbReference>
<dbReference type="SUPFAM" id="SSF52540">
    <property type="entry name" value="P-loop containing nucleoside triphosphate hydrolases"/>
    <property type="match status" value="1"/>
</dbReference>
<protein>
    <submittedName>
        <fullName evidence="3">ParA family protein</fullName>
    </submittedName>
</protein>
<dbReference type="GO" id="GO:0051782">
    <property type="term" value="P:negative regulation of cell division"/>
    <property type="evidence" value="ECO:0007669"/>
    <property type="project" value="TreeGrafter"/>
</dbReference>
<evidence type="ECO:0000313" key="3">
    <source>
        <dbReference type="EMBL" id="PTH78369.1"/>
    </source>
</evidence>
<dbReference type="RefSeq" id="WP_107685068.1">
    <property type="nucleotide sequence ID" value="NZ_JBMKDL010000002.1"/>
</dbReference>
<dbReference type="AlphaFoldDB" id="A0A2T4MUV5"/>
<dbReference type="InterPro" id="IPR050625">
    <property type="entry name" value="ParA/MinD_ATPase"/>
</dbReference>